<proteinExistence type="predicted"/>
<name>A0A1F7Y1B1_9BACT</name>
<dbReference type="Proteomes" id="UP000178419">
    <property type="component" value="Unassembled WGS sequence"/>
</dbReference>
<dbReference type="EMBL" id="MGGE01000044">
    <property type="protein sequence ID" value="OGM20315.1"/>
    <property type="molecule type" value="Genomic_DNA"/>
</dbReference>
<protein>
    <submittedName>
        <fullName evidence="1">Uncharacterized protein</fullName>
    </submittedName>
</protein>
<gene>
    <name evidence="1" type="ORF">A2714_04690</name>
</gene>
<dbReference type="AlphaFoldDB" id="A0A1F7Y1B1"/>
<organism evidence="1 2">
    <name type="scientific">Candidatus Woesebacteria bacterium RIFCSPHIGHO2_01_FULL_38_9</name>
    <dbReference type="NCBI Taxonomy" id="1802492"/>
    <lineage>
        <taxon>Bacteria</taxon>
        <taxon>Candidatus Woeseibacteriota</taxon>
    </lineage>
</organism>
<reference evidence="1 2" key="1">
    <citation type="journal article" date="2016" name="Nat. Commun.">
        <title>Thousands of microbial genomes shed light on interconnected biogeochemical processes in an aquifer system.</title>
        <authorList>
            <person name="Anantharaman K."/>
            <person name="Brown C.T."/>
            <person name="Hug L.A."/>
            <person name="Sharon I."/>
            <person name="Castelle C.J."/>
            <person name="Probst A.J."/>
            <person name="Thomas B.C."/>
            <person name="Singh A."/>
            <person name="Wilkins M.J."/>
            <person name="Karaoz U."/>
            <person name="Brodie E.L."/>
            <person name="Williams K.H."/>
            <person name="Hubbard S.S."/>
            <person name="Banfield J.F."/>
        </authorList>
    </citation>
    <scope>NUCLEOTIDE SEQUENCE [LARGE SCALE GENOMIC DNA]</scope>
</reference>
<accession>A0A1F7Y1B1</accession>
<comment type="caution">
    <text evidence="1">The sequence shown here is derived from an EMBL/GenBank/DDBJ whole genome shotgun (WGS) entry which is preliminary data.</text>
</comment>
<evidence type="ECO:0000313" key="1">
    <source>
        <dbReference type="EMBL" id="OGM20315.1"/>
    </source>
</evidence>
<evidence type="ECO:0000313" key="2">
    <source>
        <dbReference type="Proteomes" id="UP000178419"/>
    </source>
</evidence>
<sequence length="343" mass="38489">MFIRLTYNVGLSIYRRIFPPKPPEPNVAFGKLPTLPFPEKSIPENITYKLELPEGSLPKLTEQAEVYAMPLFQTSITVVDDARNKAQLLGFKPDGKVLVESIPNVYIFEKINVPSRLTMNIITGIFSINYNINENPAVVSGTPILPEQAITHVRQFLQQAKLQTDDIKDGVATYEFLKYEGNKFVDAIALNEANAIKVNLFRKGFGLDPKPVTGTPEELANSDVISVTPDMPEANIWFIVAGERQIVAGEYHYFPIDAKSVGTYPLKTSEIAWQELQEGKGYIANPGLGGEAVIRRVYLGYYDPGQYTEYYQPVFVFEGDNNFFAYVPAVVDTHYGNEQNQEE</sequence>